<dbReference type="EMBL" id="HBUF01677378">
    <property type="protein sequence ID" value="CAG6791652.1"/>
    <property type="molecule type" value="Transcribed_RNA"/>
</dbReference>
<name>A0A8D9FIR7_9HEMI</name>
<sequence>MASFCMSLQITTDTPLSRAHVAEGRKFEPAAKAIEILHAWPNGIGGGGAPKRRHFSGTTTVKFSGTTTQKRESLVVVFHGWKTGLFHVVSSCFREEEGFFFCKSTTNEFILNTLSR</sequence>
<protein>
    <submittedName>
        <fullName evidence="1">Uncharacterized protein</fullName>
    </submittedName>
</protein>
<dbReference type="EMBL" id="HBUF01677379">
    <property type="protein sequence ID" value="CAG6791653.1"/>
    <property type="molecule type" value="Transcribed_RNA"/>
</dbReference>
<reference evidence="1" key="1">
    <citation type="submission" date="2021-05" db="EMBL/GenBank/DDBJ databases">
        <authorList>
            <person name="Alioto T."/>
            <person name="Alioto T."/>
            <person name="Gomez Garrido J."/>
        </authorList>
    </citation>
    <scope>NUCLEOTIDE SEQUENCE</scope>
</reference>
<organism evidence="1">
    <name type="scientific">Cacopsylla melanoneura</name>
    <dbReference type="NCBI Taxonomy" id="428564"/>
    <lineage>
        <taxon>Eukaryota</taxon>
        <taxon>Metazoa</taxon>
        <taxon>Ecdysozoa</taxon>
        <taxon>Arthropoda</taxon>
        <taxon>Hexapoda</taxon>
        <taxon>Insecta</taxon>
        <taxon>Pterygota</taxon>
        <taxon>Neoptera</taxon>
        <taxon>Paraneoptera</taxon>
        <taxon>Hemiptera</taxon>
        <taxon>Sternorrhyncha</taxon>
        <taxon>Psylloidea</taxon>
        <taxon>Psyllidae</taxon>
        <taxon>Psyllinae</taxon>
        <taxon>Cacopsylla</taxon>
    </lineage>
</organism>
<dbReference type="AlphaFoldDB" id="A0A8D9FIR7"/>
<accession>A0A8D9FIR7</accession>
<proteinExistence type="predicted"/>
<evidence type="ECO:0000313" key="1">
    <source>
        <dbReference type="EMBL" id="CAG6791652.1"/>
    </source>
</evidence>